<evidence type="ECO:0000313" key="2">
    <source>
        <dbReference type="Proteomes" id="UP000799324"/>
    </source>
</evidence>
<dbReference type="AlphaFoldDB" id="A0A6A6TGB6"/>
<dbReference type="InterPro" id="IPR053157">
    <property type="entry name" value="Sterol_Uptake_Regulator"/>
</dbReference>
<accession>A0A6A6TGB6</accession>
<sequence length="318" mass="36354">MGTPDSIEDPPIPQYPKGLDLPMRDLSLMHHWCISTCYGFGDVFPDEVEPWRDQLPVIAQNFPFLMRGILAVTSLHVARSIYDYNTRSKYIQLAAYHQDLALPEYRAALIDVTEDSVAAVLAFSALTTVYSFAAPKDARALYASGAPEWLFLHRGPGPIPQHWQNWIDKSPLHTQMHRRRLSLIDPTVNPDDRHLIHLRSMLANLDAEEQNHVVDYESAIYWLRQAFAHTCNADSRLGPKYGILFWAERIPAGFLELLSQHKQAAIVLLAHSCVLAKRASNFWYFEGFAEQTLAELQPFLSEEYLPWINWPLQECGLL</sequence>
<name>A0A6A6TGB6_9PLEO</name>
<dbReference type="GO" id="GO:0001228">
    <property type="term" value="F:DNA-binding transcription activator activity, RNA polymerase II-specific"/>
    <property type="evidence" value="ECO:0007669"/>
    <property type="project" value="TreeGrafter"/>
</dbReference>
<keyword evidence="2" id="KW-1185">Reference proteome</keyword>
<dbReference type="OrthoDB" id="5386330at2759"/>
<dbReference type="Proteomes" id="UP000799324">
    <property type="component" value="Unassembled WGS sequence"/>
</dbReference>
<organism evidence="1 2">
    <name type="scientific">Lophiostoma macrostomum CBS 122681</name>
    <dbReference type="NCBI Taxonomy" id="1314788"/>
    <lineage>
        <taxon>Eukaryota</taxon>
        <taxon>Fungi</taxon>
        <taxon>Dikarya</taxon>
        <taxon>Ascomycota</taxon>
        <taxon>Pezizomycotina</taxon>
        <taxon>Dothideomycetes</taxon>
        <taxon>Pleosporomycetidae</taxon>
        <taxon>Pleosporales</taxon>
        <taxon>Lophiostomataceae</taxon>
        <taxon>Lophiostoma</taxon>
    </lineage>
</organism>
<reference evidence="1" key="1">
    <citation type="journal article" date="2020" name="Stud. Mycol.">
        <title>101 Dothideomycetes genomes: a test case for predicting lifestyles and emergence of pathogens.</title>
        <authorList>
            <person name="Haridas S."/>
            <person name="Albert R."/>
            <person name="Binder M."/>
            <person name="Bloem J."/>
            <person name="Labutti K."/>
            <person name="Salamov A."/>
            <person name="Andreopoulos B."/>
            <person name="Baker S."/>
            <person name="Barry K."/>
            <person name="Bills G."/>
            <person name="Bluhm B."/>
            <person name="Cannon C."/>
            <person name="Castanera R."/>
            <person name="Culley D."/>
            <person name="Daum C."/>
            <person name="Ezra D."/>
            <person name="Gonzalez J."/>
            <person name="Henrissat B."/>
            <person name="Kuo A."/>
            <person name="Liang C."/>
            <person name="Lipzen A."/>
            <person name="Lutzoni F."/>
            <person name="Magnuson J."/>
            <person name="Mondo S."/>
            <person name="Nolan M."/>
            <person name="Ohm R."/>
            <person name="Pangilinan J."/>
            <person name="Park H.-J."/>
            <person name="Ramirez L."/>
            <person name="Alfaro M."/>
            <person name="Sun H."/>
            <person name="Tritt A."/>
            <person name="Yoshinaga Y."/>
            <person name="Zwiers L.-H."/>
            <person name="Turgeon B."/>
            <person name="Goodwin S."/>
            <person name="Spatafora J."/>
            <person name="Crous P."/>
            <person name="Grigoriev I."/>
        </authorList>
    </citation>
    <scope>NUCLEOTIDE SEQUENCE</scope>
    <source>
        <strain evidence="1">CBS 122681</strain>
    </source>
</reference>
<protein>
    <submittedName>
        <fullName evidence="1">Uncharacterized protein</fullName>
    </submittedName>
</protein>
<proteinExistence type="predicted"/>
<dbReference type="PANTHER" id="PTHR47784:SF5">
    <property type="entry name" value="STEROL UPTAKE CONTROL PROTEIN 2"/>
    <property type="match status" value="1"/>
</dbReference>
<dbReference type="EMBL" id="MU004310">
    <property type="protein sequence ID" value="KAF2659069.1"/>
    <property type="molecule type" value="Genomic_DNA"/>
</dbReference>
<gene>
    <name evidence="1" type="ORF">K491DRAFT_227123</name>
</gene>
<dbReference type="PANTHER" id="PTHR47784">
    <property type="entry name" value="STEROL UPTAKE CONTROL PROTEIN 2"/>
    <property type="match status" value="1"/>
</dbReference>
<evidence type="ECO:0000313" key="1">
    <source>
        <dbReference type="EMBL" id="KAF2659069.1"/>
    </source>
</evidence>